<evidence type="ECO:0000313" key="1">
    <source>
        <dbReference type="EMBL" id="NMB69913.1"/>
    </source>
</evidence>
<dbReference type="AlphaFoldDB" id="A0A7X9DK51"/>
<comment type="caution">
    <text evidence="1">The sequence shown here is derived from an EMBL/GenBank/DDBJ whole genome shotgun (WGS) entry which is preliminary data.</text>
</comment>
<sequence>MQKVDFNSNQYQGTNCKVTKDNGYVYKTLNFGFTNFEDIDHFTYCYVRYANLISKYVHIPTISILIQHELEQQNYYFHSKETYCGKNLIEILLDRDYEQALYLLENTKRILYRIPNGIYIDAHPRNFTCLEQVIYYVDLIPPITTLESDREYLLKNFQIYRHENRNQLERRTWRYSSKDGRISKYNYYLNNFLNEGITPPNRTH</sequence>
<name>A0A7X9DK51_UNCKA</name>
<reference evidence="1 2" key="1">
    <citation type="journal article" date="2020" name="Biotechnol. Biofuels">
        <title>New insights from the biogas microbiome by comprehensive genome-resolved metagenomics of nearly 1600 species originating from multiple anaerobic digesters.</title>
        <authorList>
            <person name="Campanaro S."/>
            <person name="Treu L."/>
            <person name="Rodriguez-R L.M."/>
            <person name="Kovalovszki A."/>
            <person name="Ziels R.M."/>
            <person name="Maus I."/>
            <person name="Zhu X."/>
            <person name="Kougias P.G."/>
            <person name="Basile A."/>
            <person name="Luo G."/>
            <person name="Schluter A."/>
            <person name="Konstantinidis K.T."/>
            <person name="Angelidaki I."/>
        </authorList>
    </citation>
    <scope>NUCLEOTIDE SEQUENCE [LARGE SCALE GENOMIC DNA]</scope>
    <source>
        <strain evidence="1">AS27yjCOA_165</strain>
    </source>
</reference>
<dbReference type="EMBL" id="JAAZNL010000018">
    <property type="protein sequence ID" value="NMB69913.1"/>
    <property type="molecule type" value="Genomic_DNA"/>
</dbReference>
<dbReference type="Proteomes" id="UP000526033">
    <property type="component" value="Unassembled WGS sequence"/>
</dbReference>
<evidence type="ECO:0000313" key="2">
    <source>
        <dbReference type="Proteomes" id="UP000526033"/>
    </source>
</evidence>
<organism evidence="1 2">
    <name type="scientific">candidate division WWE3 bacterium</name>
    <dbReference type="NCBI Taxonomy" id="2053526"/>
    <lineage>
        <taxon>Bacteria</taxon>
        <taxon>Katanobacteria</taxon>
    </lineage>
</organism>
<proteinExistence type="predicted"/>
<gene>
    <name evidence="1" type="ORF">GYA27_01815</name>
</gene>
<accession>A0A7X9DK51</accession>
<protein>
    <submittedName>
        <fullName evidence="1">Uncharacterized protein</fullName>
    </submittedName>
</protein>